<comment type="caution">
    <text evidence="3">The sequence shown here is derived from an EMBL/GenBank/DDBJ whole genome shotgun (WGS) entry which is preliminary data.</text>
</comment>
<evidence type="ECO:0000256" key="1">
    <source>
        <dbReference type="SAM" id="MobiDB-lite"/>
    </source>
</evidence>
<keyword evidence="2" id="KW-0472">Membrane</keyword>
<feature type="transmembrane region" description="Helical" evidence="2">
    <location>
        <begin position="191"/>
        <end position="212"/>
    </location>
</feature>
<evidence type="ECO:0000256" key="2">
    <source>
        <dbReference type="SAM" id="Phobius"/>
    </source>
</evidence>
<feature type="transmembrane region" description="Helical" evidence="2">
    <location>
        <begin position="57"/>
        <end position="80"/>
    </location>
</feature>
<dbReference type="RefSeq" id="WP_378043098.1">
    <property type="nucleotide sequence ID" value="NZ_JBHLWH010000043.1"/>
</dbReference>
<dbReference type="InterPro" id="IPR026898">
    <property type="entry name" value="PrsW"/>
</dbReference>
<proteinExistence type="predicted"/>
<feature type="transmembrane region" description="Helical" evidence="2">
    <location>
        <begin position="117"/>
        <end position="137"/>
    </location>
</feature>
<dbReference type="EMBL" id="JBHLWH010000043">
    <property type="protein sequence ID" value="MFC0249841.1"/>
    <property type="molecule type" value="Genomic_DNA"/>
</dbReference>
<feature type="transmembrane region" description="Helical" evidence="2">
    <location>
        <begin position="297"/>
        <end position="319"/>
    </location>
</feature>
<keyword evidence="3" id="KW-0482">Metalloprotease</keyword>
<keyword evidence="4" id="KW-1185">Reference proteome</keyword>
<feature type="transmembrane region" description="Helical" evidence="2">
    <location>
        <begin position="86"/>
        <end position="105"/>
    </location>
</feature>
<feature type="region of interest" description="Disordered" evidence="1">
    <location>
        <begin position="1"/>
        <end position="42"/>
    </location>
</feature>
<keyword evidence="3" id="KW-0378">Hydrolase</keyword>
<keyword evidence="3" id="KW-0645">Protease</keyword>
<dbReference type="GO" id="GO:0008237">
    <property type="term" value="F:metallopeptidase activity"/>
    <property type="evidence" value="ECO:0007669"/>
    <property type="project" value="UniProtKB-KW"/>
</dbReference>
<organism evidence="3 4">
    <name type="scientific">Citricoccus parietis</name>
    <dbReference type="NCBI Taxonomy" id="592307"/>
    <lineage>
        <taxon>Bacteria</taxon>
        <taxon>Bacillati</taxon>
        <taxon>Actinomycetota</taxon>
        <taxon>Actinomycetes</taxon>
        <taxon>Micrococcales</taxon>
        <taxon>Micrococcaceae</taxon>
        <taxon>Citricoccus</taxon>
    </lineage>
</organism>
<protein>
    <submittedName>
        <fullName evidence="3">PrsW family intramembrane metalloprotease</fullName>
    </submittedName>
</protein>
<evidence type="ECO:0000313" key="3">
    <source>
        <dbReference type="EMBL" id="MFC0249841.1"/>
    </source>
</evidence>
<dbReference type="PANTHER" id="PTHR36844">
    <property type="entry name" value="PROTEASE PRSW"/>
    <property type="match status" value="1"/>
</dbReference>
<feature type="transmembrane region" description="Helical" evidence="2">
    <location>
        <begin position="157"/>
        <end position="179"/>
    </location>
</feature>
<name>A0ABV6F8I3_9MICC</name>
<gene>
    <name evidence="3" type="ORF">ACFFIO_15145</name>
</gene>
<dbReference type="Pfam" id="PF13367">
    <property type="entry name" value="PrsW-protease"/>
    <property type="match status" value="1"/>
</dbReference>
<reference evidence="3 4" key="1">
    <citation type="submission" date="2024-09" db="EMBL/GenBank/DDBJ databases">
        <authorList>
            <person name="Sun Q."/>
            <person name="Mori K."/>
        </authorList>
    </citation>
    <scope>NUCLEOTIDE SEQUENCE [LARGE SCALE GENOMIC DNA]</scope>
    <source>
        <strain evidence="3 4">CCM 7609</strain>
    </source>
</reference>
<sequence length="429" mass="46230">MTQPVNLPAPHPPSGSHGHGPVPPAGDPGDHPGTTGQSPAAYPPAHQIARRNRRSNAWGIALLVTAAAVGALVVLFLVGVLGTETLFVVGLLALVPLGIVVAALLWVDRWDPEPRGWLVFAFLWGAGVSVFGTLSLGEVFMETFSGLSSLDSATFGAVVQAPVIEETMKGAGLVVIFLAARRHFDGPVDGVVYAGMVAAGFAFTENILYFGTAYTEAGWGTELAFTFVLRGLFSPFAHVLFTVWIGFFLGVAAHRRFTSGRLGRVGWIGWFLLGLVPAMVGHFLWNGGLALIFDDFFTFYLLLQVPLFIAAVAAVVLLLRAERRLTQRMLGRYGAAGWLWPDEIALFGTAPGRRQGRRWAAGLGVRSQHRAFERTALRLAALRHRIERGHDVQANSAEELRLLQDTVRQRQELFGAIRPSGPVSPAASA</sequence>
<keyword evidence="2" id="KW-0812">Transmembrane</keyword>
<dbReference type="PANTHER" id="PTHR36844:SF1">
    <property type="entry name" value="PROTEASE PRSW"/>
    <property type="match status" value="1"/>
</dbReference>
<keyword evidence="2" id="KW-1133">Transmembrane helix</keyword>
<accession>A0ABV6F8I3</accession>
<evidence type="ECO:0000313" key="4">
    <source>
        <dbReference type="Proteomes" id="UP001589766"/>
    </source>
</evidence>
<feature type="transmembrane region" description="Helical" evidence="2">
    <location>
        <begin position="265"/>
        <end position="285"/>
    </location>
</feature>
<dbReference type="Proteomes" id="UP001589766">
    <property type="component" value="Unassembled WGS sequence"/>
</dbReference>
<feature type="transmembrane region" description="Helical" evidence="2">
    <location>
        <begin position="232"/>
        <end position="253"/>
    </location>
</feature>